<keyword evidence="2" id="KW-1133">Transmembrane helix</keyword>
<keyword evidence="2" id="KW-0472">Membrane</keyword>
<reference evidence="3 4" key="1">
    <citation type="journal article" date="2016" name="Nat. Commun.">
        <title>Thousands of microbial genomes shed light on interconnected biogeochemical processes in an aquifer system.</title>
        <authorList>
            <person name="Anantharaman K."/>
            <person name="Brown C.T."/>
            <person name="Hug L.A."/>
            <person name="Sharon I."/>
            <person name="Castelle C.J."/>
            <person name="Probst A.J."/>
            <person name="Thomas B.C."/>
            <person name="Singh A."/>
            <person name="Wilkins M.J."/>
            <person name="Karaoz U."/>
            <person name="Brodie E.L."/>
            <person name="Williams K.H."/>
            <person name="Hubbard S.S."/>
            <person name="Banfield J.F."/>
        </authorList>
    </citation>
    <scope>NUCLEOTIDE SEQUENCE [LARGE SCALE GENOMIC DNA]</scope>
</reference>
<dbReference type="STRING" id="1798542.A3F54_05075"/>
<gene>
    <name evidence="3" type="ORF">A3F54_05075</name>
</gene>
<name>A0A1G2B404_9BACT</name>
<evidence type="ECO:0000256" key="1">
    <source>
        <dbReference type="SAM" id="MobiDB-lite"/>
    </source>
</evidence>
<evidence type="ECO:0000313" key="3">
    <source>
        <dbReference type="EMBL" id="OGY83725.1"/>
    </source>
</evidence>
<feature type="region of interest" description="Disordered" evidence="1">
    <location>
        <begin position="85"/>
        <end position="130"/>
    </location>
</feature>
<dbReference type="AlphaFoldDB" id="A0A1G2B404"/>
<accession>A0A1G2B404</accession>
<dbReference type="EMBL" id="MHKD01000019">
    <property type="protein sequence ID" value="OGY83725.1"/>
    <property type="molecule type" value="Genomic_DNA"/>
</dbReference>
<feature type="transmembrane region" description="Helical" evidence="2">
    <location>
        <begin position="56"/>
        <end position="79"/>
    </location>
</feature>
<sequence>MENKKLNKEKYNGTITTKIKGMVKSHNNTGKKTKRGRKKTAQGNPDKNRYAKAINLALGFVLVFVFLCLELVIVMSGIISTKKPINPQKTESSLTKNVNGASIDASSGTETENSANQNVNTQTDTGGNKTPSALSCETDADCTPLFSNCSCGYSCLNEEVYSQINRVSCNAICTQQEKDAIPSCLCRNNRCVKK</sequence>
<feature type="compositionally biased region" description="Polar residues" evidence="1">
    <location>
        <begin position="87"/>
        <end position="130"/>
    </location>
</feature>
<keyword evidence="2" id="KW-0812">Transmembrane</keyword>
<feature type="region of interest" description="Disordered" evidence="1">
    <location>
        <begin position="21"/>
        <end position="46"/>
    </location>
</feature>
<organism evidence="3 4">
    <name type="scientific">Candidatus Kerfeldbacteria bacterium RIFCSPHIGHO2_12_FULL_48_17</name>
    <dbReference type="NCBI Taxonomy" id="1798542"/>
    <lineage>
        <taxon>Bacteria</taxon>
        <taxon>Candidatus Kerfeldiibacteriota</taxon>
    </lineage>
</organism>
<feature type="compositionally biased region" description="Basic residues" evidence="1">
    <location>
        <begin position="29"/>
        <end position="40"/>
    </location>
</feature>
<comment type="caution">
    <text evidence="3">The sequence shown here is derived from an EMBL/GenBank/DDBJ whole genome shotgun (WGS) entry which is preliminary data.</text>
</comment>
<dbReference type="Proteomes" id="UP000176952">
    <property type="component" value="Unassembled WGS sequence"/>
</dbReference>
<proteinExistence type="predicted"/>
<evidence type="ECO:0000313" key="4">
    <source>
        <dbReference type="Proteomes" id="UP000176952"/>
    </source>
</evidence>
<evidence type="ECO:0000256" key="2">
    <source>
        <dbReference type="SAM" id="Phobius"/>
    </source>
</evidence>
<protein>
    <submittedName>
        <fullName evidence="3">Uncharacterized protein</fullName>
    </submittedName>
</protein>